<evidence type="ECO:0000313" key="1">
    <source>
        <dbReference type="EMBL" id="MBC3446903.1"/>
    </source>
</evidence>
<dbReference type="RefSeq" id="WP_186733656.1">
    <property type="nucleotide sequence ID" value="NZ_JABWRJ020000004.1"/>
</dbReference>
<reference evidence="1" key="1">
    <citation type="journal article" date="2020" name="Microorganisms">
        <title>Reliable Identification of Environmental Pseudomonas Isolates Using the rpoD Gene.</title>
        <authorList>
            <consortium name="The Broad Institute Genome Sequencing Platform"/>
            <person name="Girard L."/>
            <person name="Lood C."/>
            <person name="Rokni-Zadeh H."/>
            <person name="van Noort V."/>
            <person name="Lavigne R."/>
            <person name="De Mot R."/>
        </authorList>
    </citation>
    <scope>NUCLEOTIDE SEQUENCE</scope>
    <source>
        <strain evidence="1">BW13M1</strain>
    </source>
</reference>
<sequence>MNKHYRQKGTNQVYAYAADGSEDAFKVKDLVLMTDAELQAYLNPPRTREQIEATERVWRDSAVSDVLWLRERHRDEQDLQRSTTLTGERFAELLAYLQSLRDWPQSEQFPEIKHRPVAPPWIAEQTQ</sequence>
<dbReference type="EMBL" id="JABWRJ010000016">
    <property type="protein sequence ID" value="MBC3446903.1"/>
    <property type="molecule type" value="Genomic_DNA"/>
</dbReference>
<dbReference type="AlphaFoldDB" id="A0A923K1Q0"/>
<name>A0A923K1Q0_9PSED</name>
<gene>
    <name evidence="1" type="ORF">HU751_14055</name>
</gene>
<protein>
    <recommendedName>
        <fullName evidence="2">Phage tail protein</fullName>
    </recommendedName>
</protein>
<accession>A0A923K1Q0</accession>
<reference evidence="1" key="2">
    <citation type="submission" date="2020-07" db="EMBL/GenBank/DDBJ databases">
        <authorList>
            <person name="Lood C."/>
            <person name="Girard L."/>
        </authorList>
    </citation>
    <scope>NUCLEOTIDE SEQUENCE</scope>
    <source>
        <strain evidence="1">BW13M1</strain>
    </source>
</reference>
<evidence type="ECO:0008006" key="2">
    <source>
        <dbReference type="Google" id="ProtNLM"/>
    </source>
</evidence>
<proteinExistence type="predicted"/>
<comment type="caution">
    <text evidence="1">The sequence shown here is derived from an EMBL/GenBank/DDBJ whole genome shotgun (WGS) entry which is preliminary data.</text>
</comment>
<organism evidence="1">
    <name type="scientific">Pseudomonas peradeniyensis</name>
    <dbReference type="NCBI Taxonomy" id="2745488"/>
    <lineage>
        <taxon>Bacteria</taxon>
        <taxon>Pseudomonadati</taxon>
        <taxon>Pseudomonadota</taxon>
        <taxon>Gammaproteobacteria</taxon>
        <taxon>Pseudomonadales</taxon>
        <taxon>Pseudomonadaceae</taxon>
        <taxon>Pseudomonas</taxon>
    </lineage>
</organism>